<feature type="domain" description="Helicase C-terminal" evidence="6">
    <location>
        <begin position="368"/>
        <end position="452"/>
    </location>
</feature>
<dbReference type="EMBL" id="SZUA01000001">
    <property type="protein sequence ID" value="TKR33538.1"/>
    <property type="molecule type" value="Genomic_DNA"/>
</dbReference>
<evidence type="ECO:0000313" key="7">
    <source>
        <dbReference type="EMBL" id="TKR33538.1"/>
    </source>
</evidence>
<dbReference type="AlphaFoldDB" id="A0A4U5JXQ0"/>
<evidence type="ECO:0000256" key="4">
    <source>
        <dbReference type="ARBA" id="ARBA00022840"/>
    </source>
</evidence>
<dbReference type="GO" id="GO:0003676">
    <property type="term" value="F:nucleic acid binding"/>
    <property type="evidence" value="ECO:0007669"/>
    <property type="project" value="InterPro"/>
</dbReference>
<evidence type="ECO:0000313" key="8">
    <source>
        <dbReference type="Proteomes" id="UP000308707"/>
    </source>
</evidence>
<sequence>MTLREIMADNMPSTTLAELLARLHTHGPDTQRLLETLSLYKVFHSEAFEQLEEKILAAMGLFYKVASPNSLYAFLIRQMGEAHRLESGVVLTPVQASVRRALGENQFISISAPTSAGKSYSIRDFIASENGDAVVVVPSRALIAEYLSVMRLAFASDKNVMIMPFVDHVFTQRPLRRIFVLTPERARDLFEMREQLAVTTFFFDEAQISEEAERGVVFDVLIRRVNGAFPNAKLVFAHPFVDNPEAQFSKHHLPENRAFARTYPYGAVGKVFVFGHSNGSDYYFSPYEEGGHLLKNCLTFEGDFAEFALSSGHSVLVYVTKNSIYNQSFLEGFSEFINRFDEVAHPKAIEIVSAIEHLLGADQRGHYSKMVELLRKGVVIHHGSVPLEVRFLIEEFVRQGHARICFATSTLVQGVNMPFDVVWLDTSRLLGKDDSAKSLAFKNLIGRAGRLTDAQKFDFGYVYTKNPQMLAERLEHSFVLSEASLIDADELPADFDMSELLEAIREGTFDEQLHIPQSKAERLERLEVRSAASAVLDIVYANGYELSRSLRGGSNRRARLKVEENLRVIYEASLDRHLRPGEQAIFHTAIGLMIQTFQGRSFSEIVGLRFSRIARRDQRHAGEAMFAQKANALPDASLENLFPLFPKGTLAKNVNYDAVVFDTYDYLDQVISFGLNDVFTAAFKIYYAFSNDIRALKLIELMRFGTNDAMQVLLMRYGFLPEDVAELLPYIQTISEKEIVFKPSVSDASQHIRDLTEWYR</sequence>
<evidence type="ECO:0000256" key="2">
    <source>
        <dbReference type="ARBA" id="ARBA00022801"/>
    </source>
</evidence>
<dbReference type="InterPro" id="IPR027417">
    <property type="entry name" value="P-loop_NTPase"/>
</dbReference>
<dbReference type="GO" id="GO:0004386">
    <property type="term" value="F:helicase activity"/>
    <property type="evidence" value="ECO:0007669"/>
    <property type="project" value="UniProtKB-KW"/>
</dbReference>
<evidence type="ECO:0000256" key="1">
    <source>
        <dbReference type="ARBA" id="ARBA00022741"/>
    </source>
</evidence>
<dbReference type="PANTHER" id="PTHR47961">
    <property type="entry name" value="DNA POLYMERASE THETA, PUTATIVE (AFU_ORTHOLOGUE AFUA_1G05260)-RELATED"/>
    <property type="match status" value="1"/>
</dbReference>
<dbReference type="Proteomes" id="UP000308707">
    <property type="component" value="Unassembled WGS sequence"/>
</dbReference>
<dbReference type="GO" id="GO:0005524">
    <property type="term" value="F:ATP binding"/>
    <property type="evidence" value="ECO:0007669"/>
    <property type="project" value="UniProtKB-KW"/>
</dbReference>
<keyword evidence="1" id="KW-0547">Nucleotide-binding</keyword>
<dbReference type="SMART" id="SM00487">
    <property type="entry name" value="DEXDc"/>
    <property type="match status" value="1"/>
</dbReference>
<protein>
    <submittedName>
        <fullName evidence="7">Helicase</fullName>
    </submittedName>
</protein>
<dbReference type="SUPFAM" id="SSF52540">
    <property type="entry name" value="P-loop containing nucleoside triphosphate hydrolases"/>
    <property type="match status" value="1"/>
</dbReference>
<keyword evidence="3 7" id="KW-0347">Helicase</keyword>
<accession>A0A4U5JXQ0</accession>
<reference evidence="7 8" key="1">
    <citation type="submission" date="2019-04" db="EMBL/GenBank/DDBJ databases">
        <title>Reference strain of H23.</title>
        <authorList>
            <person name="Luo X."/>
        </authorList>
    </citation>
    <scope>NUCLEOTIDE SEQUENCE [LARGE SCALE GENOMIC DNA]</scope>
    <source>
        <strain evidence="7 8">H23</strain>
    </source>
</reference>
<keyword evidence="2" id="KW-0378">Hydrolase</keyword>
<dbReference type="Gene3D" id="3.40.50.300">
    <property type="entry name" value="P-loop containing nucleotide triphosphate hydrolases"/>
    <property type="match status" value="2"/>
</dbReference>
<name>A0A4U5JXQ0_9GAMM</name>
<dbReference type="PANTHER" id="PTHR47961:SF8">
    <property type="entry name" value="DEXH-BOX ATP-DEPENDENT RNA HELICASE DEXH15 CHLOROPLASTIC"/>
    <property type="match status" value="1"/>
</dbReference>
<evidence type="ECO:0000256" key="3">
    <source>
        <dbReference type="ARBA" id="ARBA00022806"/>
    </source>
</evidence>
<keyword evidence="4" id="KW-0067">ATP-binding</keyword>
<dbReference type="Pfam" id="PF00270">
    <property type="entry name" value="DEAD"/>
    <property type="match status" value="1"/>
</dbReference>
<proteinExistence type="predicted"/>
<evidence type="ECO:0000259" key="6">
    <source>
        <dbReference type="SMART" id="SM00490"/>
    </source>
</evidence>
<dbReference type="OrthoDB" id="9815222at2"/>
<dbReference type="InterPro" id="IPR050474">
    <property type="entry name" value="Hel308_SKI2-like"/>
</dbReference>
<dbReference type="InterPro" id="IPR014001">
    <property type="entry name" value="Helicase_ATP-bd"/>
</dbReference>
<comment type="caution">
    <text evidence="7">The sequence shown here is derived from an EMBL/GenBank/DDBJ whole genome shotgun (WGS) entry which is preliminary data.</text>
</comment>
<dbReference type="InterPro" id="IPR001650">
    <property type="entry name" value="Helicase_C-like"/>
</dbReference>
<dbReference type="InterPro" id="IPR011545">
    <property type="entry name" value="DEAD/DEAH_box_helicase_dom"/>
</dbReference>
<feature type="domain" description="Helicase ATP-binding" evidence="5">
    <location>
        <begin position="87"/>
        <end position="256"/>
    </location>
</feature>
<dbReference type="SMART" id="SM00490">
    <property type="entry name" value="HELICc"/>
    <property type="match status" value="1"/>
</dbReference>
<keyword evidence="8" id="KW-1185">Reference proteome</keyword>
<organism evidence="7 8">
    <name type="scientific">Luteimonas gilva</name>
    <dbReference type="NCBI Taxonomy" id="2572684"/>
    <lineage>
        <taxon>Bacteria</taxon>
        <taxon>Pseudomonadati</taxon>
        <taxon>Pseudomonadota</taxon>
        <taxon>Gammaproteobacteria</taxon>
        <taxon>Lysobacterales</taxon>
        <taxon>Lysobacteraceae</taxon>
        <taxon>Luteimonas</taxon>
    </lineage>
</organism>
<evidence type="ECO:0000259" key="5">
    <source>
        <dbReference type="SMART" id="SM00487"/>
    </source>
</evidence>
<dbReference type="GO" id="GO:0016787">
    <property type="term" value="F:hydrolase activity"/>
    <property type="evidence" value="ECO:0007669"/>
    <property type="project" value="UniProtKB-KW"/>
</dbReference>
<gene>
    <name evidence="7" type="ORF">FCE95_04385</name>
</gene>